<dbReference type="EMBL" id="JBJQOH010000003">
    <property type="protein sequence ID" value="KAL3695089.1"/>
    <property type="molecule type" value="Genomic_DNA"/>
</dbReference>
<reference evidence="3 4" key="1">
    <citation type="submission" date="2024-09" db="EMBL/GenBank/DDBJ databases">
        <title>Chromosome-scale assembly of Riccia sorocarpa.</title>
        <authorList>
            <person name="Paukszto L."/>
        </authorList>
    </citation>
    <scope>NUCLEOTIDE SEQUENCE [LARGE SCALE GENOMIC DNA]</scope>
    <source>
        <strain evidence="3">LP-2024</strain>
        <tissue evidence="3">Aerial parts of the thallus</tissue>
    </source>
</reference>
<keyword evidence="1" id="KW-0732">Signal</keyword>
<keyword evidence="4" id="KW-1185">Reference proteome</keyword>
<sequence length="356" mass="39103">MPVFPVGRGVRQGCPLSPLLFALVTVPTIVALKDENGKGLVKVPVTRKGTSISALCLADDLATFVQIDRRSVANLQNFLKMLEFASGGKTNLQKSKVLQIGVRRRLPRWTHGLPFQVMDPHDCHKYLGIAISTLWNGSDNGSLLLQTVDKKAKAFSSPLLSFEARIVALKHAVYNLLASKFKSTTFKQVDNILWKYTWSANRGGRSKRPLVSWDQITLPQVWGGLGVFQCQKFQVSLLVQTVLKASRDPKVTIWAPIWASEMLGINTEYFLQDLFLHPLPLAIRGCPVSSCWSRLGKVSLICSGEDRTLVCRVLMATSSSRRSYGRGLARERPSGCGRGCVGGVGTGFADGADWGE</sequence>
<organism evidence="3 4">
    <name type="scientific">Riccia sorocarpa</name>
    <dbReference type="NCBI Taxonomy" id="122646"/>
    <lineage>
        <taxon>Eukaryota</taxon>
        <taxon>Viridiplantae</taxon>
        <taxon>Streptophyta</taxon>
        <taxon>Embryophyta</taxon>
        <taxon>Marchantiophyta</taxon>
        <taxon>Marchantiopsida</taxon>
        <taxon>Marchantiidae</taxon>
        <taxon>Marchantiales</taxon>
        <taxon>Ricciaceae</taxon>
        <taxon>Riccia</taxon>
    </lineage>
</organism>
<protein>
    <recommendedName>
        <fullName evidence="2">Reverse transcriptase domain-containing protein</fullName>
    </recommendedName>
</protein>
<dbReference type="InterPro" id="IPR000477">
    <property type="entry name" value="RT_dom"/>
</dbReference>
<feature type="domain" description="Reverse transcriptase" evidence="2">
    <location>
        <begin position="1"/>
        <end position="131"/>
    </location>
</feature>
<dbReference type="PANTHER" id="PTHR33116">
    <property type="entry name" value="REVERSE TRANSCRIPTASE ZINC-BINDING DOMAIN-CONTAINING PROTEIN-RELATED-RELATED"/>
    <property type="match status" value="1"/>
</dbReference>
<proteinExistence type="predicted"/>
<gene>
    <name evidence="3" type="ORF">R1sor_008740</name>
</gene>
<dbReference type="PANTHER" id="PTHR33116:SF86">
    <property type="entry name" value="REVERSE TRANSCRIPTASE DOMAIN-CONTAINING PROTEIN"/>
    <property type="match status" value="1"/>
</dbReference>
<evidence type="ECO:0000256" key="1">
    <source>
        <dbReference type="SAM" id="SignalP"/>
    </source>
</evidence>
<comment type="caution">
    <text evidence="3">The sequence shown here is derived from an EMBL/GenBank/DDBJ whole genome shotgun (WGS) entry which is preliminary data.</text>
</comment>
<evidence type="ECO:0000313" key="3">
    <source>
        <dbReference type="EMBL" id="KAL3695089.1"/>
    </source>
</evidence>
<dbReference type="Proteomes" id="UP001633002">
    <property type="component" value="Unassembled WGS sequence"/>
</dbReference>
<evidence type="ECO:0000313" key="4">
    <source>
        <dbReference type="Proteomes" id="UP001633002"/>
    </source>
</evidence>
<evidence type="ECO:0000259" key="2">
    <source>
        <dbReference type="PROSITE" id="PS50878"/>
    </source>
</evidence>
<accession>A0ABD3I0H6</accession>
<dbReference type="PROSITE" id="PS50878">
    <property type="entry name" value="RT_POL"/>
    <property type="match status" value="1"/>
</dbReference>
<feature type="signal peptide" evidence="1">
    <location>
        <begin position="1"/>
        <end position="31"/>
    </location>
</feature>
<name>A0ABD3I0H6_9MARC</name>
<dbReference type="AlphaFoldDB" id="A0ABD3I0H6"/>
<feature type="chain" id="PRO_5044774435" description="Reverse transcriptase domain-containing protein" evidence="1">
    <location>
        <begin position="32"/>
        <end position="356"/>
    </location>
</feature>